<reference evidence="1" key="1">
    <citation type="submission" date="2021-06" db="EMBL/GenBank/DDBJ databases">
        <authorList>
            <person name="Hodson N. C."/>
            <person name="Mongue J. A."/>
            <person name="Jaron S. K."/>
        </authorList>
    </citation>
    <scope>NUCLEOTIDE SEQUENCE</scope>
</reference>
<comment type="caution">
    <text evidence="1">The sequence shown here is derived from an EMBL/GenBank/DDBJ whole genome shotgun (WGS) entry which is preliminary data.</text>
</comment>
<dbReference type="Pfam" id="PF01395">
    <property type="entry name" value="PBP_GOBP"/>
    <property type="match status" value="1"/>
</dbReference>
<dbReference type="OrthoDB" id="8291666at2759"/>
<evidence type="ECO:0000313" key="1">
    <source>
        <dbReference type="EMBL" id="CAG7725130.1"/>
    </source>
</evidence>
<dbReference type="GO" id="GO:0005549">
    <property type="term" value="F:odorant binding"/>
    <property type="evidence" value="ECO:0007669"/>
    <property type="project" value="InterPro"/>
</dbReference>
<gene>
    <name evidence="1" type="ORF">AFUS01_LOCUS14110</name>
</gene>
<evidence type="ECO:0000313" key="2">
    <source>
        <dbReference type="Proteomes" id="UP000708208"/>
    </source>
</evidence>
<name>A0A8J2K011_9HEXA</name>
<dbReference type="InterPro" id="IPR006170">
    <property type="entry name" value="PBP/GOBP"/>
</dbReference>
<proteinExistence type="predicted"/>
<dbReference type="CDD" id="cd23992">
    <property type="entry name" value="PBP_GOBP"/>
    <property type="match status" value="1"/>
</dbReference>
<organism evidence="1 2">
    <name type="scientific">Allacma fusca</name>
    <dbReference type="NCBI Taxonomy" id="39272"/>
    <lineage>
        <taxon>Eukaryota</taxon>
        <taxon>Metazoa</taxon>
        <taxon>Ecdysozoa</taxon>
        <taxon>Arthropoda</taxon>
        <taxon>Hexapoda</taxon>
        <taxon>Collembola</taxon>
        <taxon>Symphypleona</taxon>
        <taxon>Sminthuridae</taxon>
        <taxon>Allacma</taxon>
    </lineage>
</organism>
<keyword evidence="2" id="KW-1185">Reference proteome</keyword>
<dbReference type="EMBL" id="CAJVCH010117920">
    <property type="protein sequence ID" value="CAG7725130.1"/>
    <property type="molecule type" value="Genomic_DNA"/>
</dbReference>
<dbReference type="AlphaFoldDB" id="A0A8J2K011"/>
<sequence>MHLMSSALLLLLAVVGVIVFISGLTVTIVDTSLFVPDPTEPPSTTVKSTTTTPRPFSCKRMLLVMSKRVFHQFGICNRDMKVFIPNDKDREKKIQCAVKCVLKKMKVVNERDLINEQSMQTFLASFLPEEFQEMAHIILGGCVEEFVAKGEIPLHEDYCESYGEFLHCIQDNFSGACR</sequence>
<accession>A0A8J2K011</accession>
<protein>
    <submittedName>
        <fullName evidence="1">Uncharacterized protein</fullName>
    </submittedName>
</protein>
<dbReference type="Proteomes" id="UP000708208">
    <property type="component" value="Unassembled WGS sequence"/>
</dbReference>